<dbReference type="Proteomes" id="UP000768462">
    <property type="component" value="Unassembled WGS sequence"/>
</dbReference>
<dbReference type="InterPro" id="IPR045390">
    <property type="entry name" value="ABC-3C_MC3"/>
</dbReference>
<sequence>MNKIQSNDVFSLLNPAFCSIIVYDFIKNYESEKSKGCFLPLVYTVLPIVMSSDINKTLNRKTISYGLNTWLVDNPEVLIDIDKKITSSKKITEEAVVFALNSGILGIDNNGKITTNKDIPKNKLNKNVELKKYIKYSRLLGSWYREMDDSQILYSLGVIL</sequence>
<dbReference type="EMBL" id="SVCM01000045">
    <property type="protein sequence ID" value="MBE6059303.1"/>
    <property type="molecule type" value="Genomic_DNA"/>
</dbReference>
<reference evidence="1" key="1">
    <citation type="submission" date="2019-04" db="EMBL/GenBank/DDBJ databases">
        <title>Evolution of Biomass-Degrading Anaerobic Consortia Revealed by Metagenomics.</title>
        <authorList>
            <person name="Peng X."/>
        </authorList>
    </citation>
    <scope>NUCLEOTIDE SEQUENCE</scope>
    <source>
        <strain evidence="1">SIG254</strain>
    </source>
</reference>
<gene>
    <name evidence="1" type="ORF">E7215_03895</name>
</gene>
<name>A0A927W2I5_9CLOT</name>
<evidence type="ECO:0000313" key="2">
    <source>
        <dbReference type="Proteomes" id="UP000768462"/>
    </source>
</evidence>
<evidence type="ECO:0000313" key="1">
    <source>
        <dbReference type="EMBL" id="MBE6059303.1"/>
    </source>
</evidence>
<protein>
    <submittedName>
        <fullName evidence="1">Uncharacterized protein</fullName>
    </submittedName>
</protein>
<comment type="caution">
    <text evidence="1">The sequence shown here is derived from an EMBL/GenBank/DDBJ whole genome shotgun (WGS) entry which is preliminary data.</text>
</comment>
<proteinExistence type="predicted"/>
<dbReference type="Pfam" id="PF20131">
    <property type="entry name" value="MC3"/>
    <property type="match status" value="1"/>
</dbReference>
<dbReference type="AlphaFoldDB" id="A0A927W2I5"/>
<organism evidence="1 2">
    <name type="scientific">Clostridium sulfidigenes</name>
    <dbReference type="NCBI Taxonomy" id="318464"/>
    <lineage>
        <taxon>Bacteria</taxon>
        <taxon>Bacillati</taxon>
        <taxon>Bacillota</taxon>
        <taxon>Clostridia</taxon>
        <taxon>Eubacteriales</taxon>
        <taxon>Clostridiaceae</taxon>
        <taxon>Clostridium</taxon>
    </lineage>
</organism>
<accession>A0A927W2I5</accession>